<dbReference type="AlphaFoldDB" id="A0A9K3LVQ5"/>
<organism evidence="9 10">
    <name type="scientific">Nitzschia inconspicua</name>
    <dbReference type="NCBI Taxonomy" id="303405"/>
    <lineage>
        <taxon>Eukaryota</taxon>
        <taxon>Sar</taxon>
        <taxon>Stramenopiles</taxon>
        <taxon>Ochrophyta</taxon>
        <taxon>Bacillariophyta</taxon>
        <taxon>Bacillariophyceae</taxon>
        <taxon>Bacillariophycidae</taxon>
        <taxon>Bacillariales</taxon>
        <taxon>Bacillariaceae</taxon>
        <taxon>Nitzschia</taxon>
    </lineage>
</organism>
<dbReference type="GO" id="GO:0005576">
    <property type="term" value="C:extracellular region"/>
    <property type="evidence" value="ECO:0007669"/>
    <property type="project" value="UniProtKB-SubCell"/>
</dbReference>
<feature type="region of interest" description="Disordered" evidence="8">
    <location>
        <begin position="463"/>
        <end position="537"/>
    </location>
</feature>
<evidence type="ECO:0000256" key="1">
    <source>
        <dbReference type="ARBA" id="ARBA00004196"/>
    </source>
</evidence>
<comment type="subcellular location">
    <subcellularLocation>
        <location evidence="1">Cell envelope</location>
    </subcellularLocation>
    <subcellularLocation>
        <location evidence="2">Cell outer membrane</location>
    </subcellularLocation>
    <subcellularLocation>
        <location evidence="3">Secreted</location>
    </subcellularLocation>
</comment>
<reference evidence="9" key="2">
    <citation type="submission" date="2021-04" db="EMBL/GenBank/DDBJ databases">
        <authorList>
            <person name="Podell S."/>
        </authorList>
    </citation>
    <scope>NUCLEOTIDE SEQUENCE</scope>
    <source>
        <strain evidence="9">Hildebrandi</strain>
    </source>
</reference>
<sequence length="537" mass="57045">MAQHQDSRRPSTSSARTVLLVLVVAMLFTVSYSFVLECQPLRSETLEGFYKFISESSGYADVCPFVIRGEAACQTSSKAFSNGYVVSNKENIYISCDPYRREAKCIVDCPVQRYFIVSSGASLTLESMVLSGAEASAVYIEPQGQLAVFDSRFHDNHSTGSGGAIYASTATNLQVRFSDFESNRAEIGGAIFSMGETTIFRSIFYGNVAAAGGGAVAVNTADAKLEIGGSTLELNEAANGGAVFVEEYARSFISYTTLQRNIAFSGGAIENFGTVEITDSSFLDNFADVGGAINTGPGSSTNLRRNKFTNNSAANIGPAVYDRYRSNIFERDNTACGNSLTDKEQQCDGVLTRVSLRRVRCRPFATECTAPMQQPIIPPSETPTFSPSFLPSQSPSISPTFLPSVTSTPSVFFSTESSTLKPSGSLEPTQSDGPTLIRTYIPSKSGVPLTSLTPSLSISVITNDEPSLSTQPSTGMDTSSSDAPSSLQPSGMPTDIVKVAPHVSESPTQSLVATSSLVPSDRPSLAPSDTPTYSTLA</sequence>
<keyword evidence="7" id="KW-0998">Cell outer membrane</keyword>
<evidence type="ECO:0000256" key="2">
    <source>
        <dbReference type="ARBA" id="ARBA00004442"/>
    </source>
</evidence>
<comment type="caution">
    <text evidence="9">The sequence shown here is derived from an EMBL/GenBank/DDBJ whole genome shotgun (WGS) entry which is preliminary data.</text>
</comment>
<gene>
    <name evidence="9" type="ORF">IV203_031458</name>
</gene>
<feature type="compositionally biased region" description="Polar residues" evidence="8">
    <location>
        <begin position="527"/>
        <end position="537"/>
    </location>
</feature>
<evidence type="ECO:0000256" key="3">
    <source>
        <dbReference type="ARBA" id="ARBA00004613"/>
    </source>
</evidence>
<name>A0A9K3LVQ5_9STRA</name>
<dbReference type="OrthoDB" id="75921at2759"/>
<evidence type="ECO:0000256" key="7">
    <source>
        <dbReference type="ARBA" id="ARBA00023237"/>
    </source>
</evidence>
<dbReference type="Pfam" id="PF02415">
    <property type="entry name" value="Chlam_PMP"/>
    <property type="match status" value="1"/>
</dbReference>
<evidence type="ECO:0000256" key="6">
    <source>
        <dbReference type="ARBA" id="ARBA00023136"/>
    </source>
</evidence>
<feature type="compositionally biased region" description="Polar residues" evidence="8">
    <location>
        <begin position="505"/>
        <end position="518"/>
    </location>
</feature>
<keyword evidence="4" id="KW-0964">Secreted</keyword>
<dbReference type="PANTHER" id="PTHR11319:SF35">
    <property type="entry name" value="OUTER MEMBRANE PROTEIN PMPC-RELATED"/>
    <property type="match status" value="1"/>
</dbReference>
<evidence type="ECO:0000256" key="4">
    <source>
        <dbReference type="ARBA" id="ARBA00022525"/>
    </source>
</evidence>
<dbReference type="PANTHER" id="PTHR11319">
    <property type="entry name" value="G PROTEIN-COUPLED RECEPTOR-RELATED"/>
    <property type="match status" value="1"/>
</dbReference>
<keyword evidence="10" id="KW-1185">Reference proteome</keyword>
<dbReference type="Proteomes" id="UP000693970">
    <property type="component" value="Unassembled WGS sequence"/>
</dbReference>
<dbReference type="NCBIfam" id="TIGR01376">
    <property type="entry name" value="POMP_repeat"/>
    <property type="match status" value="1"/>
</dbReference>
<feature type="compositionally biased region" description="Low complexity" evidence="8">
    <location>
        <begin position="479"/>
        <end position="490"/>
    </location>
</feature>
<feature type="compositionally biased region" description="Polar residues" evidence="8">
    <location>
        <begin position="420"/>
        <end position="433"/>
    </location>
</feature>
<evidence type="ECO:0000256" key="8">
    <source>
        <dbReference type="SAM" id="MobiDB-lite"/>
    </source>
</evidence>
<dbReference type="EMBL" id="JAGRRH010000006">
    <property type="protein sequence ID" value="KAG7368715.1"/>
    <property type="molecule type" value="Genomic_DNA"/>
</dbReference>
<evidence type="ECO:0000313" key="9">
    <source>
        <dbReference type="EMBL" id="KAG7368715.1"/>
    </source>
</evidence>
<feature type="compositionally biased region" description="Polar residues" evidence="8">
    <location>
        <begin position="464"/>
        <end position="478"/>
    </location>
</feature>
<feature type="region of interest" description="Disordered" evidence="8">
    <location>
        <begin position="414"/>
        <end position="441"/>
    </location>
</feature>
<keyword evidence="5" id="KW-0732">Signal</keyword>
<evidence type="ECO:0000256" key="5">
    <source>
        <dbReference type="ARBA" id="ARBA00022729"/>
    </source>
</evidence>
<dbReference type="InterPro" id="IPR003368">
    <property type="entry name" value="POMP_repeat"/>
</dbReference>
<keyword evidence="6" id="KW-0472">Membrane</keyword>
<protein>
    <submittedName>
        <fullName evidence="9">POMP domain polymorphic outer membrane protein</fullName>
    </submittedName>
</protein>
<accession>A0A9K3LVQ5</accession>
<evidence type="ECO:0000313" key="10">
    <source>
        <dbReference type="Proteomes" id="UP000693970"/>
    </source>
</evidence>
<proteinExistence type="predicted"/>
<reference evidence="9" key="1">
    <citation type="journal article" date="2021" name="Sci. Rep.">
        <title>Diploid genomic architecture of Nitzschia inconspicua, an elite biomass production diatom.</title>
        <authorList>
            <person name="Oliver A."/>
            <person name="Podell S."/>
            <person name="Pinowska A."/>
            <person name="Traller J.C."/>
            <person name="Smith S.R."/>
            <person name="McClure R."/>
            <person name="Beliaev A."/>
            <person name="Bohutskyi P."/>
            <person name="Hill E.A."/>
            <person name="Rabines A."/>
            <person name="Zheng H."/>
            <person name="Allen L.Z."/>
            <person name="Kuo A."/>
            <person name="Grigoriev I.V."/>
            <person name="Allen A.E."/>
            <person name="Hazlebeck D."/>
            <person name="Allen E.E."/>
        </authorList>
    </citation>
    <scope>NUCLEOTIDE SEQUENCE</scope>
    <source>
        <strain evidence="9">Hildebrandi</strain>
    </source>
</reference>